<dbReference type="InterPro" id="IPR040442">
    <property type="entry name" value="Pyrv_kinase-like_dom_sf"/>
</dbReference>
<dbReference type="GO" id="GO:0047777">
    <property type="term" value="F:(S)-citramalyl-CoA lyase activity"/>
    <property type="evidence" value="ECO:0007669"/>
    <property type="project" value="TreeGrafter"/>
</dbReference>
<keyword evidence="8" id="KW-1185">Reference proteome</keyword>
<dbReference type="InterPro" id="IPR011206">
    <property type="entry name" value="Citrate_lyase_beta/mcl1/mcl2"/>
</dbReference>
<dbReference type="GO" id="GO:0046872">
    <property type="term" value="F:metal ion binding"/>
    <property type="evidence" value="ECO:0007669"/>
    <property type="project" value="UniProtKB-KW"/>
</dbReference>
<sequence length="309" mass="34614">MSVVARRLWPRRALFYTPGSDMRKIEKLRKLSGAGIPDFVALDLEDGVAMSAKTQARENIANTYEGLRADMPNVQFGIRVNSVSSGLLSEDLRILRELKYAPSCLLLPKVDSAEEVREFVETYSLALGRCRWKLKAPVPLVSFIETAQGLLNMRESFQAILDSQYIKHEATVFGSDDFVASIGAHRSQNGEELMYARQKLVAHAKAFNIQAIDMVWIDFKNLEGLQENSMQGANLGFTGKQVIHPANIETVQRVFSPTEEKVQWASELLEQFAEHEKSGKGAFVFRGKMIDMPLVKQAENIIVSMRSAS</sequence>
<dbReference type="InterPro" id="IPR015813">
    <property type="entry name" value="Pyrv/PenolPyrv_kinase-like_dom"/>
</dbReference>
<dbReference type="FunCoup" id="E4XVS2">
    <property type="interactions" value="84"/>
</dbReference>
<feature type="binding site" evidence="4">
    <location>
        <position position="79"/>
    </location>
    <ligand>
        <name>substrate</name>
    </ligand>
</feature>
<dbReference type="SUPFAM" id="SSF51621">
    <property type="entry name" value="Phosphoenolpyruvate/pyruvate domain"/>
    <property type="match status" value="1"/>
</dbReference>
<evidence type="ECO:0000256" key="3">
    <source>
        <dbReference type="ARBA" id="ARBA00022842"/>
    </source>
</evidence>
<keyword evidence="3 5" id="KW-0460">Magnesium</keyword>
<evidence type="ECO:0000256" key="1">
    <source>
        <dbReference type="ARBA" id="ARBA00001946"/>
    </source>
</evidence>
<proteinExistence type="predicted"/>
<evidence type="ECO:0000259" key="6">
    <source>
        <dbReference type="Pfam" id="PF03328"/>
    </source>
</evidence>
<evidence type="ECO:0000256" key="2">
    <source>
        <dbReference type="ARBA" id="ARBA00022723"/>
    </source>
</evidence>
<keyword evidence="2 5" id="KW-0479">Metal-binding</keyword>
<comment type="cofactor">
    <cofactor evidence="1">
        <name>Mg(2+)</name>
        <dbReference type="ChEBI" id="CHEBI:18420"/>
    </cofactor>
</comment>
<feature type="binding site" evidence="4">
    <location>
        <position position="145"/>
    </location>
    <ligand>
        <name>substrate</name>
    </ligand>
</feature>
<dbReference type="PANTHER" id="PTHR11105:SF0">
    <property type="entry name" value="CITRAMALYL-COA LYASE, MITOCHONDRIAL"/>
    <property type="match status" value="1"/>
</dbReference>
<dbReference type="InParanoid" id="E4XVS2"/>
<dbReference type="OrthoDB" id="1773at2759"/>
<dbReference type="Pfam" id="PF03328">
    <property type="entry name" value="HpcH_HpaI"/>
    <property type="match status" value="1"/>
</dbReference>
<reference evidence="7" key="1">
    <citation type="journal article" date="2010" name="Science">
        <title>Plasticity of animal genome architecture unmasked by rapid evolution of a pelagic tunicate.</title>
        <authorList>
            <person name="Denoeud F."/>
            <person name="Henriet S."/>
            <person name="Mungpakdee S."/>
            <person name="Aury J.M."/>
            <person name="Da Silva C."/>
            <person name="Brinkmann H."/>
            <person name="Mikhaleva J."/>
            <person name="Olsen L.C."/>
            <person name="Jubin C."/>
            <person name="Canestro C."/>
            <person name="Bouquet J.M."/>
            <person name="Danks G."/>
            <person name="Poulain J."/>
            <person name="Campsteijn C."/>
            <person name="Adamski M."/>
            <person name="Cross I."/>
            <person name="Yadetie F."/>
            <person name="Muffato M."/>
            <person name="Louis A."/>
            <person name="Butcher S."/>
            <person name="Tsagkogeorga G."/>
            <person name="Konrad A."/>
            <person name="Singh S."/>
            <person name="Jensen M.F."/>
            <person name="Cong E.H."/>
            <person name="Eikeseth-Otteraa H."/>
            <person name="Noel B."/>
            <person name="Anthouard V."/>
            <person name="Porcel B.M."/>
            <person name="Kachouri-Lafond R."/>
            <person name="Nishino A."/>
            <person name="Ugolini M."/>
            <person name="Chourrout P."/>
            <person name="Nishida H."/>
            <person name="Aasland R."/>
            <person name="Huzurbazar S."/>
            <person name="Westhof E."/>
            <person name="Delsuc F."/>
            <person name="Lehrach H."/>
            <person name="Reinhardt R."/>
            <person name="Weissenbach J."/>
            <person name="Roy S.W."/>
            <person name="Artiguenave F."/>
            <person name="Postlethwait J.H."/>
            <person name="Manak J.R."/>
            <person name="Thompson E.M."/>
            <person name="Jaillon O."/>
            <person name="Du Pasquier L."/>
            <person name="Boudinot P."/>
            <person name="Liberles D.A."/>
            <person name="Volff J.N."/>
            <person name="Philippe H."/>
            <person name="Lenhard B."/>
            <person name="Roest Crollius H."/>
            <person name="Wincker P."/>
            <person name="Chourrout D."/>
        </authorList>
    </citation>
    <scope>NUCLEOTIDE SEQUENCE [LARGE SCALE GENOMIC DNA]</scope>
</reference>
<dbReference type="AlphaFoldDB" id="E4XVS2"/>
<dbReference type="EMBL" id="FN653219">
    <property type="protein sequence ID" value="CBY13790.1"/>
    <property type="molecule type" value="Genomic_DNA"/>
</dbReference>
<dbReference type="InterPro" id="IPR005000">
    <property type="entry name" value="Aldolase/citrate-lyase_domain"/>
</dbReference>
<name>E4XVS2_OIKDI</name>
<feature type="binding site" evidence="5">
    <location>
        <position position="145"/>
    </location>
    <ligand>
        <name>Mg(2+)</name>
        <dbReference type="ChEBI" id="CHEBI:18420"/>
    </ligand>
</feature>
<dbReference type="PANTHER" id="PTHR11105">
    <property type="entry name" value="CITRATE LYASE SUBUNIT BETA-RELATED"/>
    <property type="match status" value="1"/>
</dbReference>
<feature type="domain" description="HpcH/HpaI aldolase/citrate lyase" evidence="6">
    <location>
        <begin position="13"/>
        <end position="245"/>
    </location>
</feature>
<evidence type="ECO:0000313" key="7">
    <source>
        <dbReference type="EMBL" id="CBY13790.1"/>
    </source>
</evidence>
<feature type="binding site" evidence="5">
    <location>
        <position position="177"/>
    </location>
    <ligand>
        <name>Mg(2+)</name>
        <dbReference type="ChEBI" id="CHEBI:18420"/>
    </ligand>
</feature>
<evidence type="ECO:0000256" key="5">
    <source>
        <dbReference type="PIRSR" id="PIRSR015582-2"/>
    </source>
</evidence>
<organism evidence="7">
    <name type="scientific">Oikopleura dioica</name>
    <name type="common">Tunicate</name>
    <dbReference type="NCBI Taxonomy" id="34765"/>
    <lineage>
        <taxon>Eukaryota</taxon>
        <taxon>Metazoa</taxon>
        <taxon>Chordata</taxon>
        <taxon>Tunicata</taxon>
        <taxon>Appendicularia</taxon>
        <taxon>Copelata</taxon>
        <taxon>Oikopleuridae</taxon>
        <taxon>Oikopleura</taxon>
    </lineage>
</organism>
<dbReference type="Gene3D" id="3.20.20.60">
    <property type="entry name" value="Phosphoenolpyruvate-binding domains"/>
    <property type="match status" value="1"/>
</dbReference>
<accession>E4XVS2</accession>
<dbReference type="GO" id="GO:0106064">
    <property type="term" value="P:regulation of cobalamin metabolic process"/>
    <property type="evidence" value="ECO:0007669"/>
    <property type="project" value="TreeGrafter"/>
</dbReference>
<dbReference type="Proteomes" id="UP000001307">
    <property type="component" value="Unassembled WGS sequence"/>
</dbReference>
<gene>
    <name evidence="7" type="ORF">GSOID_T00006718001</name>
</gene>
<evidence type="ECO:0000256" key="4">
    <source>
        <dbReference type="PIRSR" id="PIRSR015582-1"/>
    </source>
</evidence>
<dbReference type="InterPro" id="IPR040186">
    <property type="entry name" value="Citramalyl-CoA_lyase"/>
</dbReference>
<evidence type="ECO:0000313" key="8">
    <source>
        <dbReference type="Proteomes" id="UP000001307"/>
    </source>
</evidence>
<protein>
    <recommendedName>
        <fullName evidence="6">HpcH/HpaI aldolase/citrate lyase domain-containing protein</fullName>
    </recommendedName>
</protein>
<dbReference type="PIRSF" id="PIRSF015582">
    <property type="entry name" value="Cit_lyase_B"/>
    <property type="match status" value="1"/>
</dbReference>